<evidence type="ECO:0000313" key="8">
    <source>
        <dbReference type="EMBL" id="MCK8141935.1"/>
    </source>
</evidence>
<dbReference type="GO" id="GO:0009279">
    <property type="term" value="C:cell outer membrane"/>
    <property type="evidence" value="ECO:0007669"/>
    <property type="project" value="UniProtKB-SubCell"/>
</dbReference>
<organism evidence="8 9">
    <name type="scientific">Flavobacterium pygoscelis</name>
    <dbReference type="NCBI Taxonomy" id="2893176"/>
    <lineage>
        <taxon>Bacteria</taxon>
        <taxon>Pseudomonadati</taxon>
        <taxon>Bacteroidota</taxon>
        <taxon>Flavobacteriia</taxon>
        <taxon>Flavobacteriales</taxon>
        <taxon>Flavobacteriaceae</taxon>
        <taxon>Flavobacterium</taxon>
    </lineage>
</organism>
<keyword evidence="5" id="KW-0998">Cell outer membrane</keyword>
<evidence type="ECO:0000256" key="1">
    <source>
        <dbReference type="ARBA" id="ARBA00004442"/>
    </source>
</evidence>
<dbReference type="SUPFAM" id="SSF48452">
    <property type="entry name" value="TPR-like"/>
    <property type="match status" value="1"/>
</dbReference>
<dbReference type="Gene3D" id="1.25.40.390">
    <property type="match status" value="1"/>
</dbReference>
<accession>A0A9X1XR04</accession>
<dbReference type="InterPro" id="IPR011990">
    <property type="entry name" value="TPR-like_helical_dom_sf"/>
</dbReference>
<feature type="domain" description="SusD-like N-terminal" evidence="7">
    <location>
        <begin position="94"/>
        <end position="233"/>
    </location>
</feature>
<dbReference type="Pfam" id="PF07980">
    <property type="entry name" value="SusD_RagB"/>
    <property type="match status" value="1"/>
</dbReference>
<proteinExistence type="inferred from homology"/>
<keyword evidence="3" id="KW-0732">Signal</keyword>
<dbReference type="EMBL" id="JALNUB010000004">
    <property type="protein sequence ID" value="MCK8141935.1"/>
    <property type="molecule type" value="Genomic_DNA"/>
</dbReference>
<dbReference type="AlphaFoldDB" id="A0A9X1XR04"/>
<gene>
    <name evidence="8" type="ORF">MW871_08515</name>
</gene>
<sequence length="477" mass="52250">MKKIYLLLIASIAISSCTDTDALSPVNQTRISDVTAFETPDRALQQVLGMYGGVKTGQFYGGRYFNYQDVRGEEFNNDRSNGVTNLFTWNFGLQSSTNEVNNLWYAGYLAINRCNVVIAGLEGAPIPASLKVQYKAEASFLRALSYYSMLTLYARPYWDGNGSKPGIPLRLKPETNSGSSDLARASVAAVYDQIIIDLDYAEANLQLTNANAYDNTTRAHKNTAIALKTRVYLSMNKYDKVIAEANKIVTMSAPFSSITGVSNKLAPTIGAVFATPALTTENMFSFAYSPTDIPGTQNSLVSYYNPTVGTGEYSLLPTGILSNAGWKSTDARKALNVVNSGKTYLNKWTKNASDPDFVAVIRYAEVLLNLSEAIVRDNKTVDARAIQLLNAVRGRSDATTIFTAASFATFQDLLNQIAIERRIELLGEGFRSPDIMRLAQNFPAKGGAPSVATTDSQYIWPIPLNELLYNKLCLPND</sequence>
<dbReference type="PROSITE" id="PS51257">
    <property type="entry name" value="PROKAR_LIPOPROTEIN"/>
    <property type="match status" value="1"/>
</dbReference>
<evidence type="ECO:0000259" key="7">
    <source>
        <dbReference type="Pfam" id="PF14322"/>
    </source>
</evidence>
<comment type="caution">
    <text evidence="8">The sequence shown here is derived from an EMBL/GenBank/DDBJ whole genome shotgun (WGS) entry which is preliminary data.</text>
</comment>
<name>A0A9X1XR04_9FLAO</name>
<comment type="subcellular location">
    <subcellularLocation>
        <location evidence="1">Cell outer membrane</location>
    </subcellularLocation>
</comment>
<dbReference type="InterPro" id="IPR012944">
    <property type="entry name" value="SusD_RagB_dom"/>
</dbReference>
<dbReference type="InterPro" id="IPR033985">
    <property type="entry name" value="SusD-like_N"/>
</dbReference>
<dbReference type="RefSeq" id="WP_188049569.1">
    <property type="nucleotide sequence ID" value="NZ_JALNUB010000004.1"/>
</dbReference>
<dbReference type="CDD" id="cd08977">
    <property type="entry name" value="SusD"/>
    <property type="match status" value="1"/>
</dbReference>
<evidence type="ECO:0000256" key="3">
    <source>
        <dbReference type="ARBA" id="ARBA00022729"/>
    </source>
</evidence>
<feature type="domain" description="RagB/SusD" evidence="6">
    <location>
        <begin position="335"/>
        <end position="440"/>
    </location>
</feature>
<evidence type="ECO:0000313" key="9">
    <source>
        <dbReference type="Proteomes" id="UP001139260"/>
    </source>
</evidence>
<keyword evidence="4" id="KW-0472">Membrane</keyword>
<comment type="similarity">
    <text evidence="2">Belongs to the SusD family.</text>
</comment>
<dbReference type="Proteomes" id="UP001139260">
    <property type="component" value="Unassembled WGS sequence"/>
</dbReference>
<evidence type="ECO:0000256" key="4">
    <source>
        <dbReference type="ARBA" id="ARBA00023136"/>
    </source>
</evidence>
<evidence type="ECO:0000259" key="6">
    <source>
        <dbReference type="Pfam" id="PF07980"/>
    </source>
</evidence>
<protein>
    <submittedName>
        <fullName evidence="8">RagB/SusD family nutrient uptake outer membrane protein</fullName>
    </submittedName>
</protein>
<keyword evidence="9" id="KW-1185">Reference proteome</keyword>
<reference evidence="8" key="1">
    <citation type="submission" date="2022-04" db="EMBL/GenBank/DDBJ databases">
        <title>Flavobacterium pygoscelis sp. nov. isolated from Chinstrap chick (Pygoscelis antarcticus).</title>
        <authorList>
            <person name="Irgang R."/>
            <person name="Poblete-Morales M."/>
            <person name="Avendano-Herrera R."/>
        </authorList>
    </citation>
    <scope>NUCLEOTIDE SEQUENCE</scope>
    <source>
        <strain evidence="8">I-SCBP12n</strain>
    </source>
</reference>
<evidence type="ECO:0000256" key="2">
    <source>
        <dbReference type="ARBA" id="ARBA00006275"/>
    </source>
</evidence>
<dbReference type="Pfam" id="PF14322">
    <property type="entry name" value="SusD-like_3"/>
    <property type="match status" value="1"/>
</dbReference>
<evidence type="ECO:0000256" key="5">
    <source>
        <dbReference type="ARBA" id="ARBA00023237"/>
    </source>
</evidence>